<dbReference type="InterPro" id="IPR044722">
    <property type="entry name" value="SecA_SF2_C"/>
</dbReference>
<dbReference type="SMART" id="SM00957">
    <property type="entry name" value="SecA_DEAD"/>
    <property type="match status" value="1"/>
</dbReference>
<keyword evidence="6" id="KW-0067">ATP-binding</keyword>
<dbReference type="FunFam" id="3.40.50.300:FF:000429">
    <property type="entry name" value="Preprotein translocase subunit SecA"/>
    <property type="match status" value="1"/>
</dbReference>
<name>A0A6C2D1R0_9RHOO</name>
<dbReference type="Proteomes" id="UP000389128">
    <property type="component" value="Unassembled WGS sequence"/>
</dbReference>
<dbReference type="EMBL" id="SDKK01000007">
    <property type="protein sequence ID" value="TYC59589.1"/>
    <property type="molecule type" value="Genomic_DNA"/>
</dbReference>
<dbReference type="SMART" id="SM00958">
    <property type="entry name" value="SecA_PP_bind"/>
    <property type="match status" value="1"/>
</dbReference>
<dbReference type="GO" id="GO:0005886">
    <property type="term" value="C:plasma membrane"/>
    <property type="evidence" value="ECO:0007669"/>
    <property type="project" value="TreeGrafter"/>
</dbReference>
<dbReference type="InterPro" id="IPR014018">
    <property type="entry name" value="SecA_motor_DEAD"/>
</dbReference>
<dbReference type="InterPro" id="IPR001650">
    <property type="entry name" value="Helicase_C-like"/>
</dbReference>
<dbReference type="GO" id="GO:0005829">
    <property type="term" value="C:cytosol"/>
    <property type="evidence" value="ECO:0007669"/>
    <property type="project" value="TreeGrafter"/>
</dbReference>
<proteinExistence type="predicted"/>
<dbReference type="GO" id="GO:0031522">
    <property type="term" value="C:cell envelope Sec protein transport complex"/>
    <property type="evidence" value="ECO:0007669"/>
    <property type="project" value="TreeGrafter"/>
</dbReference>
<keyword evidence="7" id="KW-0653">Protein transport</keyword>
<keyword evidence="3" id="KW-0963">Cytoplasm</keyword>
<dbReference type="PRINTS" id="PR00906">
    <property type="entry name" value="SECA"/>
</dbReference>
<feature type="domain" description="SecA family profile" evidence="13">
    <location>
        <begin position="19"/>
        <end position="604"/>
    </location>
</feature>
<evidence type="ECO:0000256" key="2">
    <source>
        <dbReference type="ARBA" id="ARBA00022475"/>
    </source>
</evidence>
<dbReference type="InterPro" id="IPR036670">
    <property type="entry name" value="SecA_X-link_sf"/>
</dbReference>
<dbReference type="InterPro" id="IPR011115">
    <property type="entry name" value="SecA_DEAD"/>
</dbReference>
<dbReference type="Gene3D" id="3.90.1440.10">
    <property type="entry name" value="SecA, preprotein cross-linking domain"/>
    <property type="match status" value="1"/>
</dbReference>
<dbReference type="PANTHER" id="PTHR30612:SF0">
    <property type="entry name" value="CHLOROPLAST PROTEIN-TRANSPORTING ATPASE"/>
    <property type="match status" value="1"/>
</dbReference>
<dbReference type="SUPFAM" id="SSF52540">
    <property type="entry name" value="P-loop containing nucleoside triphosphate hydrolases"/>
    <property type="match status" value="2"/>
</dbReference>
<dbReference type="PROSITE" id="PS01312">
    <property type="entry name" value="SECA"/>
    <property type="match status" value="1"/>
</dbReference>
<evidence type="ECO:0000256" key="5">
    <source>
        <dbReference type="ARBA" id="ARBA00022741"/>
    </source>
</evidence>
<organism evidence="14 15">
    <name type="scientific">Zoogloea oleivorans</name>
    <dbReference type="NCBI Taxonomy" id="1552750"/>
    <lineage>
        <taxon>Bacteria</taxon>
        <taxon>Pseudomonadati</taxon>
        <taxon>Pseudomonadota</taxon>
        <taxon>Betaproteobacteria</taxon>
        <taxon>Rhodocyclales</taxon>
        <taxon>Zoogloeaceae</taxon>
        <taxon>Zoogloea</taxon>
    </lineage>
</organism>
<dbReference type="Pfam" id="PF07517">
    <property type="entry name" value="SecA_DEAD"/>
    <property type="match status" value="1"/>
</dbReference>
<keyword evidence="9" id="KW-0811">Translocation</keyword>
<protein>
    <submittedName>
        <fullName evidence="14">Uncharacterized protein</fullName>
    </submittedName>
</protein>
<dbReference type="InterPro" id="IPR014001">
    <property type="entry name" value="Helicase_ATP-bd"/>
</dbReference>
<evidence type="ECO:0000256" key="9">
    <source>
        <dbReference type="ARBA" id="ARBA00023010"/>
    </source>
</evidence>
<dbReference type="PROSITE" id="PS51194">
    <property type="entry name" value="HELICASE_CTER"/>
    <property type="match status" value="1"/>
</dbReference>
<dbReference type="Pfam" id="PF01043">
    <property type="entry name" value="SecA_PP_bind"/>
    <property type="match status" value="1"/>
</dbReference>
<dbReference type="OrthoDB" id="9805579at2"/>
<dbReference type="GO" id="GO:0017038">
    <property type="term" value="P:protein import"/>
    <property type="evidence" value="ECO:0007669"/>
    <property type="project" value="InterPro"/>
</dbReference>
<evidence type="ECO:0000256" key="3">
    <source>
        <dbReference type="ARBA" id="ARBA00022490"/>
    </source>
</evidence>
<comment type="caution">
    <text evidence="14">The sequence shown here is derived from an EMBL/GenBank/DDBJ whole genome shotgun (WGS) entry which is preliminary data.</text>
</comment>
<evidence type="ECO:0000313" key="14">
    <source>
        <dbReference type="EMBL" id="TYC59589.1"/>
    </source>
</evidence>
<dbReference type="Gene3D" id="3.40.50.300">
    <property type="entry name" value="P-loop containing nucleotide triphosphate hydrolases"/>
    <property type="match status" value="2"/>
</dbReference>
<dbReference type="GO" id="GO:0006605">
    <property type="term" value="P:protein targeting"/>
    <property type="evidence" value="ECO:0007669"/>
    <property type="project" value="InterPro"/>
</dbReference>
<dbReference type="InterPro" id="IPR027417">
    <property type="entry name" value="P-loop_NTPase"/>
</dbReference>
<dbReference type="Pfam" id="PF21090">
    <property type="entry name" value="P-loop_SecA"/>
    <property type="match status" value="2"/>
</dbReference>
<keyword evidence="1" id="KW-0813">Transport</keyword>
<evidence type="ECO:0000256" key="1">
    <source>
        <dbReference type="ARBA" id="ARBA00022448"/>
    </source>
</evidence>
<evidence type="ECO:0000256" key="6">
    <source>
        <dbReference type="ARBA" id="ARBA00022840"/>
    </source>
</evidence>
<accession>A0A6C2D1R0</accession>
<dbReference type="AlphaFoldDB" id="A0A6C2D1R0"/>
<sequence length="651" mass="71121">MTRLLDARVPLPGLVWGAYPERRDPPRVRWPWGRARYGRQVDAVRAALVVWQALDEPAFAARLRAVQTRIGRDGLAVERVVEALAAAVEAARRSLGLKAYDTQIRAALIMLDNRLAEMATGEGKTLAAALAAAVGALAGTPVHVLTANDYLVERDAVNLAPLFALLGLRVGFVTGPMNEAQRRIAYNASICYVTAREVVFDYLRDGLRRGFTRSDLQRRVAALREADAKQSLLRGLCMAIVDEADSLLIDEAMMPLILSRQVRDSAGRAFFWQAWFLATSLLAEQDFRIDDTGLRVELTAVGRLALGEKAAVLGGRWRSVRLREEVVNMALAAAHVYRRDVHYLVRDGVVEIVDEVTGRAAPGRVWSRGLHTLVELKEGLRPSPGTETLAQITYQRFFPRYHRLGGMSGTLKEARGELREVYGLDVVCVSLRKASSRKALACRIYGSKHALWDAVAGRLAECRAAGRPVLVGTSSVAESESLSARLVAAGIPHTVLNARCDVDEAAIVARAGEAGQVTVATNMAGRGTDIPLAAGVADAGGLHVMCCQINASRRIDRQLEGRCARQGDPGSVETWICLETPRVAGLPLSGMLARWCARDAALRLLISPVGLRVMLALHQWRQARRERRARRGLLLADREWERGLSFGGPGE</sequence>
<reference evidence="14 15" key="1">
    <citation type="submission" date="2019-01" db="EMBL/GenBank/DDBJ databases">
        <title>Zoogloea oleivorans genome sequencing and assembly.</title>
        <authorList>
            <person name="Tancsics A."/>
            <person name="Farkas M."/>
            <person name="Kriszt B."/>
            <person name="Maroti G."/>
            <person name="Horvath B."/>
        </authorList>
    </citation>
    <scope>NUCLEOTIDE SEQUENCE [LARGE SCALE GENOMIC DNA]</scope>
    <source>
        <strain evidence="14 15">Buc</strain>
    </source>
</reference>
<dbReference type="RefSeq" id="WP_148578614.1">
    <property type="nucleotide sequence ID" value="NZ_SDKK01000007.1"/>
</dbReference>
<feature type="domain" description="Helicase C-terminal" evidence="12">
    <location>
        <begin position="454"/>
        <end position="606"/>
    </location>
</feature>
<keyword evidence="8" id="KW-1278">Translocase</keyword>
<feature type="domain" description="Helicase ATP-binding" evidence="11">
    <location>
        <begin position="105"/>
        <end position="259"/>
    </location>
</feature>
<dbReference type="InterPro" id="IPR011130">
    <property type="entry name" value="SecA_preprotein_X-link_dom"/>
</dbReference>
<evidence type="ECO:0000313" key="15">
    <source>
        <dbReference type="Proteomes" id="UP000389128"/>
    </source>
</evidence>
<dbReference type="GO" id="GO:0043952">
    <property type="term" value="P:protein transport by the Sec complex"/>
    <property type="evidence" value="ECO:0007669"/>
    <property type="project" value="TreeGrafter"/>
</dbReference>
<evidence type="ECO:0000259" key="12">
    <source>
        <dbReference type="PROSITE" id="PS51194"/>
    </source>
</evidence>
<dbReference type="GO" id="GO:0006886">
    <property type="term" value="P:intracellular protein transport"/>
    <property type="evidence" value="ECO:0007669"/>
    <property type="project" value="InterPro"/>
</dbReference>
<gene>
    <name evidence="14" type="ORF">ETQ85_08445</name>
</gene>
<dbReference type="InterPro" id="IPR000185">
    <property type="entry name" value="SecA"/>
</dbReference>
<dbReference type="PANTHER" id="PTHR30612">
    <property type="entry name" value="SECA INNER MEMBRANE COMPONENT OF SEC PROTEIN SECRETION SYSTEM"/>
    <property type="match status" value="1"/>
</dbReference>
<keyword evidence="15" id="KW-1185">Reference proteome</keyword>
<evidence type="ECO:0000256" key="4">
    <source>
        <dbReference type="ARBA" id="ARBA00022519"/>
    </source>
</evidence>
<dbReference type="CDD" id="cd18803">
    <property type="entry name" value="SF2_C_secA"/>
    <property type="match status" value="1"/>
</dbReference>
<evidence type="ECO:0000256" key="8">
    <source>
        <dbReference type="ARBA" id="ARBA00022967"/>
    </source>
</evidence>
<keyword evidence="10" id="KW-0472">Membrane</keyword>
<evidence type="ECO:0000256" key="10">
    <source>
        <dbReference type="ARBA" id="ARBA00023136"/>
    </source>
</evidence>
<keyword evidence="2" id="KW-1003">Cell membrane</keyword>
<evidence type="ECO:0000256" key="7">
    <source>
        <dbReference type="ARBA" id="ARBA00022927"/>
    </source>
</evidence>
<dbReference type="GO" id="GO:0005524">
    <property type="term" value="F:ATP binding"/>
    <property type="evidence" value="ECO:0007669"/>
    <property type="project" value="UniProtKB-KW"/>
</dbReference>
<evidence type="ECO:0000259" key="11">
    <source>
        <dbReference type="PROSITE" id="PS51192"/>
    </source>
</evidence>
<evidence type="ECO:0000259" key="13">
    <source>
        <dbReference type="PROSITE" id="PS51196"/>
    </source>
</evidence>
<dbReference type="PROSITE" id="PS51196">
    <property type="entry name" value="SECA_MOTOR_DEAD"/>
    <property type="match status" value="1"/>
</dbReference>
<keyword evidence="4" id="KW-0997">Cell inner membrane</keyword>
<dbReference type="InterPro" id="IPR020937">
    <property type="entry name" value="SecA_CS"/>
</dbReference>
<keyword evidence="5" id="KW-0547">Nucleotide-binding</keyword>
<dbReference type="SUPFAM" id="SSF81767">
    <property type="entry name" value="Pre-protein crosslinking domain of SecA"/>
    <property type="match status" value="1"/>
</dbReference>
<dbReference type="PROSITE" id="PS51192">
    <property type="entry name" value="HELICASE_ATP_BIND_1"/>
    <property type="match status" value="1"/>
</dbReference>